<sequence length="199" mass="22188">MKPASKSRSAVQLLYGSVSLLLLVLFTSASNASTAAESTLFSSDGYRIDRFRAPVPDSVPSGTTITTEQLHTLRQERDLLLIDVMPAPVKPKNRPDTLLWLPPSRDNIPGSYWLPNIGYGALSDELERYFKDNLERLSKGDKGREIVLYCLADCWMSWNAARRAATEYGYTNIYWYPDGTTGWEAAGLPLEQSAPIPLK</sequence>
<evidence type="ECO:0000259" key="2">
    <source>
        <dbReference type="PROSITE" id="PS50206"/>
    </source>
</evidence>
<proteinExistence type="predicted"/>
<reference evidence="3 4" key="1">
    <citation type="submission" date="2021-05" db="EMBL/GenBank/DDBJ databases">
        <title>Genetic and Functional Diversity in Clade A Lucinid endosymbionts from the Bahamas.</title>
        <authorList>
            <person name="Giani N.M."/>
            <person name="Engel A.S."/>
            <person name="Campbell B.J."/>
        </authorList>
    </citation>
    <scope>NUCLEOTIDE SEQUENCE [LARGE SCALE GENOMIC DNA]</scope>
    <source>
        <strain evidence="3">LUC16012Gg_MoonRockCtena</strain>
    </source>
</reference>
<evidence type="ECO:0000256" key="1">
    <source>
        <dbReference type="SAM" id="SignalP"/>
    </source>
</evidence>
<dbReference type="InterPro" id="IPR036873">
    <property type="entry name" value="Rhodanese-like_dom_sf"/>
</dbReference>
<gene>
    <name evidence="3" type="ORF">KME65_18345</name>
</gene>
<dbReference type="NCBIfam" id="TIGR03865">
    <property type="entry name" value="PQQ_CXXCW"/>
    <property type="match status" value="1"/>
</dbReference>
<feature type="signal peptide" evidence="1">
    <location>
        <begin position="1"/>
        <end position="35"/>
    </location>
</feature>
<dbReference type="PROSITE" id="PS50206">
    <property type="entry name" value="RHODANESE_3"/>
    <property type="match status" value="1"/>
</dbReference>
<dbReference type="Gene3D" id="3.40.250.10">
    <property type="entry name" value="Rhodanese-like domain"/>
    <property type="match status" value="1"/>
</dbReference>
<evidence type="ECO:0000313" key="3">
    <source>
        <dbReference type="EMBL" id="MBT2990924.1"/>
    </source>
</evidence>
<keyword evidence="1" id="KW-0732">Signal</keyword>
<dbReference type="InterPro" id="IPR022376">
    <property type="entry name" value="PQQ_CXXCW"/>
</dbReference>
<dbReference type="InterPro" id="IPR001763">
    <property type="entry name" value="Rhodanese-like_dom"/>
</dbReference>
<protein>
    <submittedName>
        <fullName evidence="3">PQQ-dependent catabolism-associated CXXCW motif protein</fullName>
    </submittedName>
</protein>
<dbReference type="Proteomes" id="UP000770889">
    <property type="component" value="Unassembled WGS sequence"/>
</dbReference>
<name>A0A944ME02_9GAMM</name>
<dbReference type="CDD" id="cd00158">
    <property type="entry name" value="RHOD"/>
    <property type="match status" value="1"/>
</dbReference>
<dbReference type="SUPFAM" id="SSF52821">
    <property type="entry name" value="Rhodanese/Cell cycle control phosphatase"/>
    <property type="match status" value="1"/>
</dbReference>
<dbReference type="Pfam" id="PF00581">
    <property type="entry name" value="Rhodanese"/>
    <property type="match status" value="1"/>
</dbReference>
<organism evidence="3 4">
    <name type="scientific">Candidatus Thiodiazotropha taylori</name>
    <dbReference type="NCBI Taxonomy" id="2792791"/>
    <lineage>
        <taxon>Bacteria</taxon>
        <taxon>Pseudomonadati</taxon>
        <taxon>Pseudomonadota</taxon>
        <taxon>Gammaproteobacteria</taxon>
        <taxon>Chromatiales</taxon>
        <taxon>Sedimenticolaceae</taxon>
        <taxon>Candidatus Thiodiazotropha</taxon>
    </lineage>
</organism>
<dbReference type="EMBL" id="JAHHGM010000023">
    <property type="protein sequence ID" value="MBT2990924.1"/>
    <property type="molecule type" value="Genomic_DNA"/>
</dbReference>
<feature type="domain" description="Rhodanese" evidence="2">
    <location>
        <begin position="127"/>
        <end position="192"/>
    </location>
</feature>
<dbReference type="AlphaFoldDB" id="A0A944ME02"/>
<feature type="chain" id="PRO_5037576298" evidence="1">
    <location>
        <begin position="36"/>
        <end position="199"/>
    </location>
</feature>
<evidence type="ECO:0000313" key="4">
    <source>
        <dbReference type="Proteomes" id="UP000770889"/>
    </source>
</evidence>
<accession>A0A944ME02</accession>
<comment type="caution">
    <text evidence="3">The sequence shown here is derived from an EMBL/GenBank/DDBJ whole genome shotgun (WGS) entry which is preliminary data.</text>
</comment>